<protein>
    <submittedName>
        <fullName evidence="2">FTH domain-containing protein</fullName>
    </submittedName>
</protein>
<proteinExistence type="predicted"/>
<reference evidence="1" key="1">
    <citation type="journal article" date="2013" name="Genetics">
        <title>The draft genome and transcriptome of Panagrellus redivivus are shaped by the harsh demands of a free-living lifestyle.</title>
        <authorList>
            <person name="Srinivasan J."/>
            <person name="Dillman A.R."/>
            <person name="Macchietto M.G."/>
            <person name="Heikkinen L."/>
            <person name="Lakso M."/>
            <person name="Fracchia K.M."/>
            <person name="Antoshechkin I."/>
            <person name="Mortazavi A."/>
            <person name="Wong G."/>
            <person name="Sternberg P.W."/>
        </authorList>
    </citation>
    <scope>NUCLEOTIDE SEQUENCE [LARGE SCALE GENOMIC DNA]</scope>
    <source>
        <strain evidence="1">MT8872</strain>
    </source>
</reference>
<evidence type="ECO:0000313" key="1">
    <source>
        <dbReference type="Proteomes" id="UP000492821"/>
    </source>
</evidence>
<organism evidence="1 2">
    <name type="scientific">Panagrellus redivivus</name>
    <name type="common">Microworm</name>
    <dbReference type="NCBI Taxonomy" id="6233"/>
    <lineage>
        <taxon>Eukaryota</taxon>
        <taxon>Metazoa</taxon>
        <taxon>Ecdysozoa</taxon>
        <taxon>Nematoda</taxon>
        <taxon>Chromadorea</taxon>
        <taxon>Rhabditida</taxon>
        <taxon>Tylenchina</taxon>
        <taxon>Panagrolaimomorpha</taxon>
        <taxon>Panagrolaimoidea</taxon>
        <taxon>Panagrolaimidae</taxon>
        <taxon>Panagrellus</taxon>
    </lineage>
</organism>
<dbReference type="WBParaSite" id="Pan_g9862.t1">
    <property type="protein sequence ID" value="Pan_g9862.t1"/>
    <property type="gene ID" value="Pan_g9862"/>
</dbReference>
<evidence type="ECO:0000313" key="2">
    <source>
        <dbReference type="WBParaSite" id="Pan_g9862.t1"/>
    </source>
</evidence>
<keyword evidence="1" id="KW-1185">Reference proteome</keyword>
<sequence>MPYPIAKLPYGIRCRLGELTTPVELYKLQIAAGNPSICPLKFQYIQKANDKLILCAANKYKSSKFFYYKDYDRTPMSFDEHDLLLCDTSLDLRDVEVKHLAADELNHVLARPKTIFLRTRDDSANFYIKLFHFTCASVDQLVFESDSSWNIKAALQAFPRLTVLKMHLPNTCISIMNDILQLQNQLTLLEFRVFDEVLNNMESADIIEFLKAQQRGFKLFFDIHFRFDEKQNLQNLTKDLCEQLPRTSSKKFDKMFVSLGKPTHVRIDDVTWYLT</sequence>
<reference evidence="2" key="2">
    <citation type="submission" date="2020-10" db="UniProtKB">
        <authorList>
            <consortium name="WormBaseParasite"/>
        </authorList>
    </citation>
    <scope>IDENTIFICATION</scope>
</reference>
<dbReference type="AlphaFoldDB" id="A0A7E5A205"/>
<accession>A0A7E5A205</accession>
<dbReference type="Proteomes" id="UP000492821">
    <property type="component" value="Unassembled WGS sequence"/>
</dbReference>
<name>A0A7E5A205_PANRE</name>